<evidence type="ECO:0000256" key="14">
    <source>
        <dbReference type="PIRSR" id="PIRSR001365-2"/>
    </source>
</evidence>
<dbReference type="PRINTS" id="PR00146">
    <property type="entry name" value="DHPICSNTHASE"/>
</dbReference>
<dbReference type="EnsemblProtists" id="PYU1_T013026">
    <property type="protein sequence ID" value="PYU1_T013026"/>
    <property type="gene ID" value="PYU1_G012999"/>
</dbReference>
<dbReference type="NCBIfam" id="TIGR00674">
    <property type="entry name" value="dapA"/>
    <property type="match status" value="1"/>
</dbReference>
<evidence type="ECO:0000256" key="9">
    <source>
        <dbReference type="ARBA" id="ARBA00023239"/>
    </source>
</evidence>
<comment type="function">
    <text evidence="1">Catalyzes the condensation of (S)-aspartate-beta-semialdehyde [(S)-ASA] and pyruvate to 4-hydroxy-tetrahydrodipicolinate (HTPA).</text>
</comment>
<accession>K3X727</accession>
<dbReference type="HAMAP" id="MF_00418">
    <property type="entry name" value="DapA"/>
    <property type="match status" value="1"/>
</dbReference>
<dbReference type="STRING" id="431595.K3X727"/>
<dbReference type="InterPro" id="IPR005263">
    <property type="entry name" value="DapA"/>
</dbReference>
<dbReference type="PIRSF" id="PIRSF001365">
    <property type="entry name" value="DHDPS"/>
    <property type="match status" value="1"/>
</dbReference>
<dbReference type="SMART" id="SM01130">
    <property type="entry name" value="DHDPS"/>
    <property type="match status" value="1"/>
</dbReference>
<reference evidence="16" key="2">
    <citation type="submission" date="2010-04" db="EMBL/GenBank/DDBJ databases">
        <authorList>
            <person name="Buell R."/>
            <person name="Hamilton J."/>
            <person name="Hostetler J."/>
        </authorList>
    </citation>
    <scope>NUCLEOTIDE SEQUENCE [LARGE SCALE GENOMIC DNA]</scope>
    <source>
        <strain evidence="16">DAOM:BR144</strain>
    </source>
</reference>
<dbReference type="EC" id="4.3.3.7" evidence="4"/>
<comment type="catalytic activity">
    <reaction evidence="11">
        <text>L-aspartate 4-semialdehyde + pyruvate = (2S,4S)-4-hydroxy-2,3,4,5-tetrahydrodipicolinate + H2O + H(+)</text>
        <dbReference type="Rhea" id="RHEA:34171"/>
        <dbReference type="ChEBI" id="CHEBI:15361"/>
        <dbReference type="ChEBI" id="CHEBI:15377"/>
        <dbReference type="ChEBI" id="CHEBI:15378"/>
        <dbReference type="ChEBI" id="CHEBI:67139"/>
        <dbReference type="ChEBI" id="CHEBI:537519"/>
        <dbReference type="EC" id="4.3.3.7"/>
    </reaction>
</comment>
<evidence type="ECO:0000256" key="6">
    <source>
        <dbReference type="ARBA" id="ARBA00022605"/>
    </source>
</evidence>
<evidence type="ECO:0000256" key="7">
    <source>
        <dbReference type="ARBA" id="ARBA00022915"/>
    </source>
</evidence>
<dbReference type="AlphaFoldDB" id="K3X727"/>
<dbReference type="GO" id="GO:0009089">
    <property type="term" value="P:lysine biosynthetic process via diaminopimelate"/>
    <property type="evidence" value="ECO:0007669"/>
    <property type="project" value="UniProtKB-UniPathway"/>
</dbReference>
<evidence type="ECO:0000256" key="2">
    <source>
        <dbReference type="ARBA" id="ARBA00005120"/>
    </source>
</evidence>
<dbReference type="SUPFAM" id="SSF51569">
    <property type="entry name" value="Aldolase"/>
    <property type="match status" value="1"/>
</dbReference>
<organism evidence="15 16">
    <name type="scientific">Globisporangium ultimum (strain ATCC 200006 / CBS 805.95 / DAOM BR144)</name>
    <name type="common">Pythium ultimum</name>
    <dbReference type="NCBI Taxonomy" id="431595"/>
    <lineage>
        <taxon>Eukaryota</taxon>
        <taxon>Sar</taxon>
        <taxon>Stramenopiles</taxon>
        <taxon>Oomycota</taxon>
        <taxon>Peronosporomycetes</taxon>
        <taxon>Pythiales</taxon>
        <taxon>Pythiaceae</taxon>
        <taxon>Globisporangium</taxon>
    </lineage>
</organism>
<evidence type="ECO:0000256" key="10">
    <source>
        <dbReference type="ARBA" id="ARBA00023270"/>
    </source>
</evidence>
<evidence type="ECO:0000313" key="15">
    <source>
        <dbReference type="EnsemblProtists" id="PYU1_T013026"/>
    </source>
</evidence>
<feature type="binding site" evidence="14">
    <location>
        <position position="206"/>
    </location>
    <ligand>
        <name>pyruvate</name>
        <dbReference type="ChEBI" id="CHEBI:15361"/>
    </ligand>
</feature>
<evidence type="ECO:0000256" key="4">
    <source>
        <dbReference type="ARBA" id="ARBA00012086"/>
    </source>
</evidence>
<evidence type="ECO:0000256" key="12">
    <source>
        <dbReference type="PIRNR" id="PIRNR001365"/>
    </source>
</evidence>
<keyword evidence="9 12" id="KW-0456">Lyase</keyword>
<reference evidence="16" key="1">
    <citation type="journal article" date="2010" name="Genome Biol.">
        <title>Genome sequence of the necrotrophic plant pathogen Pythium ultimum reveals original pathogenicity mechanisms and effector repertoire.</title>
        <authorList>
            <person name="Levesque C.A."/>
            <person name="Brouwer H."/>
            <person name="Cano L."/>
            <person name="Hamilton J.P."/>
            <person name="Holt C."/>
            <person name="Huitema E."/>
            <person name="Raffaele S."/>
            <person name="Robideau G.P."/>
            <person name="Thines M."/>
            <person name="Win J."/>
            <person name="Zerillo M.M."/>
            <person name="Beakes G.W."/>
            <person name="Boore J.L."/>
            <person name="Busam D."/>
            <person name="Dumas B."/>
            <person name="Ferriera S."/>
            <person name="Fuerstenberg S.I."/>
            <person name="Gachon C.M."/>
            <person name="Gaulin E."/>
            <person name="Govers F."/>
            <person name="Grenville-Briggs L."/>
            <person name="Horner N."/>
            <person name="Hostetler J."/>
            <person name="Jiang R.H."/>
            <person name="Johnson J."/>
            <person name="Krajaejun T."/>
            <person name="Lin H."/>
            <person name="Meijer H.J."/>
            <person name="Moore B."/>
            <person name="Morris P."/>
            <person name="Phuntmart V."/>
            <person name="Puiu D."/>
            <person name="Shetty J."/>
            <person name="Stajich J.E."/>
            <person name="Tripathy S."/>
            <person name="Wawra S."/>
            <person name="van West P."/>
            <person name="Whitty B.R."/>
            <person name="Coutinho P.M."/>
            <person name="Henrissat B."/>
            <person name="Martin F."/>
            <person name="Thomas P.D."/>
            <person name="Tyler B.M."/>
            <person name="De Vries R.P."/>
            <person name="Kamoun S."/>
            <person name="Yandell M."/>
            <person name="Tisserat N."/>
            <person name="Buell C.R."/>
        </authorList>
    </citation>
    <scope>NUCLEOTIDE SEQUENCE</scope>
    <source>
        <strain evidence="16">DAOM:BR144</strain>
    </source>
</reference>
<evidence type="ECO:0000256" key="8">
    <source>
        <dbReference type="ARBA" id="ARBA00023154"/>
    </source>
</evidence>
<dbReference type="InParanoid" id="K3X727"/>
<evidence type="ECO:0000256" key="5">
    <source>
        <dbReference type="ARBA" id="ARBA00022490"/>
    </source>
</evidence>
<keyword evidence="6" id="KW-0028">Amino-acid biosynthesis</keyword>
<evidence type="ECO:0000256" key="13">
    <source>
        <dbReference type="PIRSR" id="PIRSR001365-1"/>
    </source>
</evidence>
<proteinExistence type="inferred from homology"/>
<evidence type="ECO:0000256" key="1">
    <source>
        <dbReference type="ARBA" id="ARBA00003294"/>
    </source>
</evidence>
<comment type="pathway">
    <text evidence="2">Amino-acid biosynthesis; L-lysine biosynthesis via DAP pathway; (S)-tetrahydrodipicolinate from L-aspartate: step 3/4.</text>
</comment>
<feature type="active site" description="Schiff-base intermediate with substrate" evidence="13">
    <location>
        <position position="166"/>
    </location>
</feature>
<feature type="active site" description="Proton donor/acceptor" evidence="13">
    <location>
        <position position="138"/>
    </location>
</feature>
<keyword evidence="8" id="KW-0457">Lysine biosynthesis</keyword>
<dbReference type="PANTHER" id="PTHR12128">
    <property type="entry name" value="DIHYDRODIPICOLINATE SYNTHASE"/>
    <property type="match status" value="1"/>
</dbReference>
<name>K3X727_GLOUD</name>
<dbReference type="GO" id="GO:0008840">
    <property type="term" value="F:4-hydroxy-tetrahydrodipicolinate synthase activity"/>
    <property type="evidence" value="ECO:0007669"/>
    <property type="project" value="UniProtKB-EC"/>
</dbReference>
<dbReference type="InterPro" id="IPR002220">
    <property type="entry name" value="DapA-like"/>
</dbReference>
<protein>
    <recommendedName>
        <fullName evidence="4">4-hydroxy-tetrahydrodipicolinate synthase</fullName>
        <ecNumber evidence="4">4.3.3.7</ecNumber>
    </recommendedName>
</protein>
<sequence>MPILAIQGTYATLMTPFSRDAKPLGYKKQLRELFEWQIQTGVNELVVLGSTGENQCVSIQEREQIISTVVEITRRRVPVVAGTSANSTAETITHTLAAKTAGVDACMVMSPFYSVPSQKGLYEHFRSVAQVGLPVMLYNNPGRAGVTILPETVARLSAVPGIVAVKEATGNVAQATEIAALCDITIFGGEDTLALPLMAIGATGVMSVLSNAAPARVLAMTNAFINGDYATARKLHIDNYLLSKSLFVEASPAPIKQTMELLGLCSASVRLPLTPCSEETTALLKRQLQVSKLLSSCA</sequence>
<dbReference type="Gene3D" id="3.20.20.70">
    <property type="entry name" value="Aldolase class I"/>
    <property type="match status" value="1"/>
</dbReference>
<evidence type="ECO:0000313" key="16">
    <source>
        <dbReference type="Proteomes" id="UP000019132"/>
    </source>
</evidence>
<dbReference type="UniPathway" id="UPA00034">
    <property type="reaction ID" value="UER00017"/>
</dbReference>
<feature type="binding site" evidence="14">
    <location>
        <position position="51"/>
    </location>
    <ligand>
        <name>pyruvate</name>
        <dbReference type="ChEBI" id="CHEBI:15361"/>
    </ligand>
</feature>
<dbReference type="HOGENOM" id="CLU_049343_7_0_1"/>
<dbReference type="VEuPathDB" id="FungiDB:PYU1_G012999"/>
<keyword evidence="7" id="KW-0220">Diaminopimelate biosynthesis</keyword>
<keyword evidence="5" id="KW-0963">Cytoplasm</keyword>
<dbReference type="Pfam" id="PF00701">
    <property type="entry name" value="DHDPS"/>
    <property type="match status" value="1"/>
</dbReference>
<keyword evidence="16" id="KW-1185">Reference proteome</keyword>
<comment type="similarity">
    <text evidence="3 12">Belongs to the DapA family.</text>
</comment>
<dbReference type="Proteomes" id="UP000019132">
    <property type="component" value="Unassembled WGS sequence"/>
</dbReference>
<evidence type="ECO:0000256" key="3">
    <source>
        <dbReference type="ARBA" id="ARBA00007592"/>
    </source>
</evidence>
<keyword evidence="10" id="KW-0704">Schiff base</keyword>
<dbReference type="eggNOG" id="ENOG502QWNS">
    <property type="taxonomic scope" value="Eukaryota"/>
</dbReference>
<dbReference type="CDD" id="cd00950">
    <property type="entry name" value="DHDPS"/>
    <property type="match status" value="1"/>
</dbReference>
<dbReference type="PANTHER" id="PTHR12128:SF66">
    <property type="entry name" value="4-HYDROXY-2-OXOGLUTARATE ALDOLASE, MITOCHONDRIAL"/>
    <property type="match status" value="1"/>
</dbReference>
<reference evidence="15" key="3">
    <citation type="submission" date="2015-02" db="UniProtKB">
        <authorList>
            <consortium name="EnsemblProtists"/>
        </authorList>
    </citation>
    <scope>IDENTIFICATION</scope>
    <source>
        <strain evidence="15">DAOM BR144</strain>
    </source>
</reference>
<evidence type="ECO:0000256" key="11">
    <source>
        <dbReference type="ARBA" id="ARBA00047836"/>
    </source>
</evidence>
<dbReference type="PROSITE" id="PS00666">
    <property type="entry name" value="DHDPS_2"/>
    <property type="match status" value="1"/>
</dbReference>
<dbReference type="GO" id="GO:0019877">
    <property type="term" value="P:diaminopimelate biosynthetic process"/>
    <property type="evidence" value="ECO:0007669"/>
    <property type="project" value="UniProtKB-KW"/>
</dbReference>
<dbReference type="InterPro" id="IPR013785">
    <property type="entry name" value="Aldolase_TIM"/>
</dbReference>
<dbReference type="InterPro" id="IPR020625">
    <property type="entry name" value="Schiff_base-form_aldolases_AS"/>
</dbReference>
<dbReference type="EMBL" id="GL376570">
    <property type="status" value="NOT_ANNOTATED_CDS"/>
    <property type="molecule type" value="Genomic_DNA"/>
</dbReference>